<dbReference type="Pfam" id="PF20335">
    <property type="entry name" value="DUF6630"/>
    <property type="match status" value="1"/>
</dbReference>
<sequence length="200" mass="23566">MGLMIMEQNTTLFDEDEMEQISTLASSILPPSELAEWNSLLQKAIHHPDDVLEDEKYSNYSDLEAVFDEDDDDRLQLLFDIFCHSHNIVVAIDWRGEDDDDQLITFLSQRISQFDPTLEKEQLFKTLKEHVDNSELENEEFESSTDYFAEKFSLLQDFIEKYGYKMWVLHVDYDSYPIFIASIENNSVIETEMFMDFIPN</sequence>
<accession>A0A140NMT8</accession>
<evidence type="ECO:0000313" key="3">
    <source>
        <dbReference type="Proteomes" id="UP000005012"/>
    </source>
</evidence>
<dbReference type="InterPro" id="IPR046582">
    <property type="entry name" value="DUF6630"/>
</dbReference>
<organism evidence="2 3">
    <name type="scientific">Providencia stuartii (strain MRSN 2154)</name>
    <dbReference type="NCBI Taxonomy" id="1157951"/>
    <lineage>
        <taxon>Bacteria</taxon>
        <taxon>Pseudomonadati</taxon>
        <taxon>Pseudomonadota</taxon>
        <taxon>Gammaproteobacteria</taxon>
        <taxon>Enterobacterales</taxon>
        <taxon>Morganellaceae</taxon>
        <taxon>Providencia</taxon>
    </lineage>
</organism>
<dbReference type="PATRIC" id="fig|1157951.4.peg.2970"/>
<dbReference type="KEGG" id="psi:S70_14760"/>
<gene>
    <name evidence="2" type="ordered locus">S70_14760</name>
</gene>
<evidence type="ECO:0000313" key="2">
    <source>
        <dbReference type="EMBL" id="AFH94779.1"/>
    </source>
</evidence>
<evidence type="ECO:0000259" key="1">
    <source>
        <dbReference type="Pfam" id="PF20335"/>
    </source>
</evidence>
<reference evidence="3" key="2">
    <citation type="submission" date="2012-04" db="EMBL/GenBank/DDBJ databases">
        <title>Complete genome sequence of Providencia stuartii clinical isolate MRSN 2154.</title>
        <authorList>
            <person name="Clifford R.J."/>
            <person name="Hang J."/>
            <person name="Riley M.C."/>
            <person name="Onmus-Leone F."/>
            <person name="Kuschner R.A."/>
            <person name="Lesho E.P."/>
            <person name="Waterman P.E."/>
        </authorList>
    </citation>
    <scope>NUCLEOTIDE SEQUENCE [LARGE SCALE GENOMIC DNA]</scope>
    <source>
        <strain evidence="3">MRSN 2154</strain>
    </source>
</reference>
<protein>
    <recommendedName>
        <fullName evidence="1">DUF6630 domain-containing protein</fullName>
    </recommendedName>
</protein>
<dbReference type="AlphaFoldDB" id="A0A140NMT8"/>
<dbReference type="HOGENOM" id="CLU_1365198_0_0_6"/>
<name>A0A140NMT8_PROSM</name>
<proteinExistence type="predicted"/>
<feature type="domain" description="DUF6630" evidence="1">
    <location>
        <begin position="24"/>
        <end position="185"/>
    </location>
</feature>
<dbReference type="Proteomes" id="UP000005012">
    <property type="component" value="Chromosome"/>
</dbReference>
<dbReference type="EMBL" id="CP003488">
    <property type="protein sequence ID" value="AFH94779.1"/>
    <property type="molecule type" value="Genomic_DNA"/>
</dbReference>
<dbReference type="OrthoDB" id="6629913at2"/>
<reference evidence="2 3" key="1">
    <citation type="journal article" date="2012" name="J. Bacteriol.">
        <title>Complete Genome Sequence of Providencia stuartii Clinical Isolate MRSN 2154.</title>
        <authorList>
            <person name="Clifford R.J."/>
            <person name="Hang J."/>
            <person name="Riley M.C."/>
            <person name="Onmus-Leone F."/>
            <person name="Kuschner R.A."/>
            <person name="Lesho E.P."/>
            <person name="Waterman P.E."/>
        </authorList>
    </citation>
    <scope>NUCLEOTIDE SEQUENCE [LARGE SCALE GENOMIC DNA]</scope>
    <source>
        <strain evidence="2 3">MRSN 2154</strain>
    </source>
</reference>